<feature type="transmembrane region" description="Helical" evidence="5">
    <location>
        <begin position="102"/>
        <end position="123"/>
    </location>
</feature>
<evidence type="ECO:0000313" key="7">
    <source>
        <dbReference type="EMBL" id="POY72391.1"/>
    </source>
</evidence>
<sequence length="393" mass="44452">MLADDPIASPQEDRPTVLANGERPEAESDGRTCRICFCDGDDEDGRLIAPCRCSGTARYVHQGCLRSWREADRKNSFYACTQCGQKYRFRSSGAAKFLNHRYAPWAICAVLLLVFGFLASFLADATMEYTERDRLLRSDRLAYSLINHRALGDGLRELSSTAGTLAGDCRWSSALEKHWTVKNETLTWQDRTEWVMMSHLSERNLTSCGRLWNADADEQVRAGASLTFILRWLRGVALIGLLEAFVGNARELLSNKSSLSGLTERLSELTLRLPDRLYIVVNLGIRMHRPRWIPEPNVPTIRYVPPLLAAFCMDFLTWIRLSLKRARRADRLFAPLQLVAVLVTAVSIGFAGHLAFVLSKWLVKKGLSRIEDLVQDFDSDDPRERGVAREKVD</sequence>
<comment type="caution">
    <text evidence="7">The sequence shown here is derived from an EMBL/GenBank/DDBJ whole genome shotgun (WGS) entry which is preliminary data.</text>
</comment>
<feature type="region of interest" description="Disordered" evidence="4">
    <location>
        <begin position="1"/>
        <end position="27"/>
    </location>
</feature>
<dbReference type="Proteomes" id="UP000237144">
    <property type="component" value="Unassembled WGS sequence"/>
</dbReference>
<evidence type="ECO:0000259" key="6">
    <source>
        <dbReference type="PROSITE" id="PS51292"/>
    </source>
</evidence>
<proteinExistence type="predicted"/>
<dbReference type="PANTHER" id="PTHR46347">
    <property type="entry name" value="RING/FYVE/PHD ZINC FINGER SUPERFAMILY PROTEIN"/>
    <property type="match status" value="1"/>
</dbReference>
<dbReference type="SUPFAM" id="SSF57850">
    <property type="entry name" value="RING/U-box"/>
    <property type="match status" value="1"/>
</dbReference>
<accession>A0A2S5B6M7</accession>
<feature type="domain" description="RING-CH-type" evidence="6">
    <location>
        <begin position="25"/>
        <end position="90"/>
    </location>
</feature>
<feature type="transmembrane region" description="Helical" evidence="5">
    <location>
        <begin position="333"/>
        <end position="358"/>
    </location>
</feature>
<dbReference type="EMBL" id="PJQD01000050">
    <property type="protein sequence ID" value="POY72391.1"/>
    <property type="molecule type" value="Genomic_DNA"/>
</dbReference>
<dbReference type="PANTHER" id="PTHR46347:SF1">
    <property type="entry name" value="RING_FYVE_PHD ZINC FINGER SUPERFAMILY PROTEIN"/>
    <property type="match status" value="1"/>
</dbReference>
<dbReference type="AlphaFoldDB" id="A0A2S5B6M7"/>
<dbReference type="InterPro" id="IPR011016">
    <property type="entry name" value="Znf_RING-CH"/>
</dbReference>
<keyword evidence="8" id="KW-1185">Reference proteome</keyword>
<evidence type="ECO:0000256" key="2">
    <source>
        <dbReference type="ARBA" id="ARBA00022771"/>
    </source>
</evidence>
<keyword evidence="2" id="KW-0863">Zinc-finger</keyword>
<dbReference type="InterPro" id="IPR013083">
    <property type="entry name" value="Znf_RING/FYVE/PHD"/>
</dbReference>
<dbReference type="PROSITE" id="PS51292">
    <property type="entry name" value="ZF_RING_CH"/>
    <property type="match status" value="1"/>
</dbReference>
<dbReference type="OrthoDB" id="264354at2759"/>
<keyword evidence="5" id="KW-0472">Membrane</keyword>
<dbReference type="Gene3D" id="3.30.40.10">
    <property type="entry name" value="Zinc/RING finger domain, C3HC4 (zinc finger)"/>
    <property type="match status" value="1"/>
</dbReference>
<reference evidence="7 8" key="1">
    <citation type="journal article" date="2018" name="Front. Microbiol.">
        <title>Prospects for Fungal Bioremediation of Acidic Radioactive Waste Sites: Characterization and Genome Sequence of Rhodotorula taiwanensis MD1149.</title>
        <authorList>
            <person name="Tkavc R."/>
            <person name="Matrosova V.Y."/>
            <person name="Grichenko O.E."/>
            <person name="Gostincar C."/>
            <person name="Volpe R.P."/>
            <person name="Klimenkova P."/>
            <person name="Gaidamakova E.K."/>
            <person name="Zhou C.E."/>
            <person name="Stewart B.J."/>
            <person name="Lyman M.G."/>
            <person name="Malfatti S.A."/>
            <person name="Rubinfeld B."/>
            <person name="Courtot M."/>
            <person name="Singh J."/>
            <person name="Dalgard C.L."/>
            <person name="Hamilton T."/>
            <person name="Frey K.G."/>
            <person name="Gunde-Cimerman N."/>
            <person name="Dugan L."/>
            <person name="Daly M.J."/>
        </authorList>
    </citation>
    <scope>NUCLEOTIDE SEQUENCE [LARGE SCALE GENOMIC DNA]</scope>
    <source>
        <strain evidence="7 8">MD1149</strain>
    </source>
</reference>
<dbReference type="STRING" id="741276.A0A2S5B6M7"/>
<keyword evidence="1" id="KW-0479">Metal-binding</keyword>
<protein>
    <recommendedName>
        <fullName evidence="6">RING-CH-type domain-containing protein</fullName>
    </recommendedName>
</protein>
<name>A0A2S5B6M7_9BASI</name>
<gene>
    <name evidence="7" type="ORF">BMF94_4695</name>
</gene>
<evidence type="ECO:0000256" key="3">
    <source>
        <dbReference type="ARBA" id="ARBA00022833"/>
    </source>
</evidence>
<dbReference type="GO" id="GO:0008270">
    <property type="term" value="F:zinc ion binding"/>
    <property type="evidence" value="ECO:0007669"/>
    <property type="project" value="UniProtKB-KW"/>
</dbReference>
<organism evidence="7 8">
    <name type="scientific">Rhodotorula taiwanensis</name>
    <dbReference type="NCBI Taxonomy" id="741276"/>
    <lineage>
        <taxon>Eukaryota</taxon>
        <taxon>Fungi</taxon>
        <taxon>Dikarya</taxon>
        <taxon>Basidiomycota</taxon>
        <taxon>Pucciniomycotina</taxon>
        <taxon>Microbotryomycetes</taxon>
        <taxon>Sporidiobolales</taxon>
        <taxon>Sporidiobolaceae</taxon>
        <taxon>Rhodotorula</taxon>
    </lineage>
</organism>
<evidence type="ECO:0000256" key="1">
    <source>
        <dbReference type="ARBA" id="ARBA00022723"/>
    </source>
</evidence>
<keyword evidence="5" id="KW-1133">Transmembrane helix</keyword>
<evidence type="ECO:0000256" key="5">
    <source>
        <dbReference type="SAM" id="Phobius"/>
    </source>
</evidence>
<keyword evidence="5" id="KW-0812">Transmembrane</keyword>
<dbReference type="SMART" id="SM00744">
    <property type="entry name" value="RINGv"/>
    <property type="match status" value="1"/>
</dbReference>
<dbReference type="CDD" id="cd16495">
    <property type="entry name" value="RING_CH-C4HC3_MARCH"/>
    <property type="match status" value="1"/>
</dbReference>
<keyword evidence="3" id="KW-0862">Zinc</keyword>
<dbReference type="Pfam" id="PF12906">
    <property type="entry name" value="RINGv"/>
    <property type="match status" value="1"/>
</dbReference>
<evidence type="ECO:0000313" key="8">
    <source>
        <dbReference type="Proteomes" id="UP000237144"/>
    </source>
</evidence>
<evidence type="ECO:0000256" key="4">
    <source>
        <dbReference type="SAM" id="MobiDB-lite"/>
    </source>
</evidence>